<keyword evidence="9" id="KW-1185">Reference proteome</keyword>
<dbReference type="InterPro" id="IPR016130">
    <property type="entry name" value="Tyr_Pase_AS"/>
</dbReference>
<dbReference type="InterPro" id="IPR000387">
    <property type="entry name" value="Tyr_Pase_dom"/>
</dbReference>
<dbReference type="Pfam" id="PF00782">
    <property type="entry name" value="DSPc"/>
    <property type="match status" value="1"/>
</dbReference>
<evidence type="ECO:0000313" key="9">
    <source>
        <dbReference type="Proteomes" id="UP000242287"/>
    </source>
</evidence>
<comment type="catalytic activity">
    <reaction evidence="5">
        <text>O-phospho-L-threonyl-[protein] + H2O = L-threonyl-[protein] + phosphate</text>
        <dbReference type="Rhea" id="RHEA:47004"/>
        <dbReference type="Rhea" id="RHEA-COMP:11060"/>
        <dbReference type="Rhea" id="RHEA-COMP:11605"/>
        <dbReference type="ChEBI" id="CHEBI:15377"/>
        <dbReference type="ChEBI" id="CHEBI:30013"/>
        <dbReference type="ChEBI" id="CHEBI:43474"/>
        <dbReference type="ChEBI" id="CHEBI:61977"/>
        <dbReference type="EC" id="3.1.3.16"/>
    </reaction>
</comment>
<accession>A0A2A9NN19</accession>
<feature type="domain" description="Tyrosine specific protein phosphatases" evidence="7">
    <location>
        <begin position="87"/>
        <end position="151"/>
    </location>
</feature>
<evidence type="ECO:0000256" key="3">
    <source>
        <dbReference type="ARBA" id="ARBA00022912"/>
    </source>
</evidence>
<dbReference type="SMART" id="SM00195">
    <property type="entry name" value="DSPc"/>
    <property type="match status" value="1"/>
</dbReference>
<dbReference type="GO" id="GO:0004722">
    <property type="term" value="F:protein serine/threonine phosphatase activity"/>
    <property type="evidence" value="ECO:0007669"/>
    <property type="project" value="UniProtKB-EC"/>
</dbReference>
<dbReference type="PANTHER" id="PTHR45948:SF2">
    <property type="entry name" value="DUAL SPECIFICITY PROTEIN PHOSPHATASE"/>
    <property type="match status" value="1"/>
</dbReference>
<dbReference type="PROSITE" id="PS00383">
    <property type="entry name" value="TYR_PHOSPHATASE_1"/>
    <property type="match status" value="1"/>
</dbReference>
<dbReference type="EMBL" id="KZ301983">
    <property type="protein sequence ID" value="PFH51939.1"/>
    <property type="molecule type" value="Genomic_DNA"/>
</dbReference>
<dbReference type="GO" id="GO:0007165">
    <property type="term" value="P:signal transduction"/>
    <property type="evidence" value="ECO:0007669"/>
    <property type="project" value="TreeGrafter"/>
</dbReference>
<dbReference type="GO" id="GO:0004725">
    <property type="term" value="F:protein tyrosine phosphatase activity"/>
    <property type="evidence" value="ECO:0007669"/>
    <property type="project" value="TreeGrafter"/>
</dbReference>
<dbReference type="GO" id="GO:0005829">
    <property type="term" value="C:cytosol"/>
    <property type="evidence" value="ECO:0007669"/>
    <property type="project" value="TreeGrafter"/>
</dbReference>
<comment type="similarity">
    <text evidence="1">Belongs to the protein-tyrosine phosphatase family. Non-receptor class dual specificity subfamily.</text>
</comment>
<evidence type="ECO:0000256" key="1">
    <source>
        <dbReference type="ARBA" id="ARBA00008601"/>
    </source>
</evidence>
<dbReference type="InterPro" id="IPR000340">
    <property type="entry name" value="Dual-sp_phosphatase_cat-dom"/>
</dbReference>
<dbReference type="AlphaFoldDB" id="A0A2A9NN19"/>
<evidence type="ECO:0000256" key="2">
    <source>
        <dbReference type="ARBA" id="ARBA00022801"/>
    </source>
</evidence>
<comment type="catalytic activity">
    <reaction evidence="4">
        <text>O-phospho-L-seryl-[protein] + H2O = L-seryl-[protein] + phosphate</text>
        <dbReference type="Rhea" id="RHEA:20629"/>
        <dbReference type="Rhea" id="RHEA-COMP:9863"/>
        <dbReference type="Rhea" id="RHEA-COMP:11604"/>
        <dbReference type="ChEBI" id="CHEBI:15377"/>
        <dbReference type="ChEBI" id="CHEBI:29999"/>
        <dbReference type="ChEBI" id="CHEBI:43474"/>
        <dbReference type="ChEBI" id="CHEBI:83421"/>
        <dbReference type="EC" id="3.1.3.16"/>
    </reaction>
</comment>
<dbReference type="STRING" id="703135.A0A2A9NN19"/>
<dbReference type="CDD" id="cd14498">
    <property type="entry name" value="DSP"/>
    <property type="match status" value="1"/>
</dbReference>
<gene>
    <name evidence="8" type="ORF">AMATHDRAFT_141329</name>
</gene>
<reference evidence="8 9" key="1">
    <citation type="submission" date="2014-02" db="EMBL/GenBank/DDBJ databases">
        <title>Transposable element dynamics among asymbiotic and ectomycorrhizal Amanita fungi.</title>
        <authorList>
            <consortium name="DOE Joint Genome Institute"/>
            <person name="Hess J."/>
            <person name="Skrede I."/>
            <person name="Wolfe B."/>
            <person name="LaButti K."/>
            <person name="Ohm R.A."/>
            <person name="Grigoriev I.V."/>
            <person name="Pringle A."/>
        </authorList>
    </citation>
    <scope>NUCLEOTIDE SEQUENCE [LARGE SCALE GENOMIC DNA]</scope>
    <source>
        <strain evidence="8 9">SKay4041</strain>
    </source>
</reference>
<evidence type="ECO:0000256" key="5">
    <source>
        <dbReference type="ARBA" id="ARBA00048336"/>
    </source>
</evidence>
<keyword evidence="3" id="KW-0904">Protein phosphatase</keyword>
<evidence type="ECO:0000259" key="6">
    <source>
        <dbReference type="PROSITE" id="PS50054"/>
    </source>
</evidence>
<dbReference type="Proteomes" id="UP000242287">
    <property type="component" value="Unassembled WGS sequence"/>
</dbReference>
<dbReference type="Gene3D" id="3.90.190.10">
    <property type="entry name" value="Protein tyrosine phosphatase superfamily"/>
    <property type="match status" value="1"/>
</dbReference>
<keyword evidence="2" id="KW-0378">Hydrolase</keyword>
<dbReference type="InterPro" id="IPR029021">
    <property type="entry name" value="Prot-tyrosine_phosphatase-like"/>
</dbReference>
<proteinExistence type="inferred from homology"/>
<organism evidence="8 9">
    <name type="scientific">Amanita thiersii Skay4041</name>
    <dbReference type="NCBI Taxonomy" id="703135"/>
    <lineage>
        <taxon>Eukaryota</taxon>
        <taxon>Fungi</taxon>
        <taxon>Dikarya</taxon>
        <taxon>Basidiomycota</taxon>
        <taxon>Agaricomycotina</taxon>
        <taxon>Agaricomycetes</taxon>
        <taxon>Agaricomycetidae</taxon>
        <taxon>Agaricales</taxon>
        <taxon>Pluteineae</taxon>
        <taxon>Amanitaceae</taxon>
        <taxon>Amanita</taxon>
    </lineage>
</organism>
<feature type="domain" description="Tyrosine-protein phosphatase" evidence="6">
    <location>
        <begin position="24"/>
        <end position="172"/>
    </location>
</feature>
<dbReference type="PROSITE" id="PS50056">
    <property type="entry name" value="TYR_PHOSPHATASE_2"/>
    <property type="match status" value="1"/>
</dbReference>
<name>A0A2A9NN19_9AGAR</name>
<sequence>MLSFPVHDNWRLAVTAVNRARRERCSMANLILPRLYLAGYTIASDSAELVRLGVTHVVSVLEHAPSLPKSIKEECRLHVKVADRAEANLLEKLDTTTSFIRAALNENDTNVVLVHCLMGISRSATVLCAYLIATKNMKVDQAINYVQSKRPIISPNTGFKEQLETYAKRHKQGTHSTQDSRRHDSGYSLLAKFREGIGFQIG</sequence>
<dbReference type="OrthoDB" id="2017893at2759"/>
<protein>
    <submittedName>
        <fullName evidence="8">Uncharacterized protein</fullName>
    </submittedName>
</protein>
<evidence type="ECO:0000313" key="8">
    <source>
        <dbReference type="EMBL" id="PFH51939.1"/>
    </source>
</evidence>
<dbReference type="PROSITE" id="PS50054">
    <property type="entry name" value="TYR_PHOSPHATASE_DUAL"/>
    <property type="match status" value="1"/>
</dbReference>
<evidence type="ECO:0000259" key="7">
    <source>
        <dbReference type="PROSITE" id="PS50056"/>
    </source>
</evidence>
<dbReference type="InterPro" id="IPR020422">
    <property type="entry name" value="TYR_PHOSPHATASE_DUAL_dom"/>
</dbReference>
<dbReference type="PANTHER" id="PTHR45948">
    <property type="entry name" value="DUAL SPECIFICITY PROTEIN PHOSPHATASE DDB_G0269404-RELATED"/>
    <property type="match status" value="1"/>
</dbReference>
<evidence type="ECO:0000256" key="4">
    <source>
        <dbReference type="ARBA" id="ARBA00047761"/>
    </source>
</evidence>
<dbReference type="SUPFAM" id="SSF52799">
    <property type="entry name" value="(Phosphotyrosine protein) phosphatases II"/>
    <property type="match status" value="1"/>
</dbReference>